<evidence type="ECO:0000259" key="1">
    <source>
        <dbReference type="Pfam" id="PF01266"/>
    </source>
</evidence>
<protein>
    <submittedName>
        <fullName evidence="2">FAD-dependent oxidoreductase</fullName>
    </submittedName>
</protein>
<sequence length="372" mass="41755">MLSYWERKNLLHYDLVVVGAGYVGLSTAIHYKEKNPGRSVLVVERGVFPSGASTRNAGFACFGSLAEVVDDLKHYSEEEVYGLVTKRRLGIKNIRSVFGEDSMDYRPTGGYDIITESEMDVLEHLERINTLFRPVFGKDVYELKSDISSFGFSPLVRQLVYNPFEGQLDPAKYMKAMLQRCQELKIHIFTGAEVSKVDTDTCRTYVKSYYDESIPFQSRLIALCSNAFLNDLSPGLDVKPGRGMVMVSSIIPQLKWEGNFHMDRGDIYFRNIDSRILLGGGRQAFEEDEHTPERGINANIKSYLEEIAKSVIRPEGEISWEMEWSGTMAFGQSKQPIVQRINPRVAVGGRLGGMGVALGWETGNDLASLLSD</sequence>
<reference evidence="2" key="1">
    <citation type="journal article" date="2014" name="Int. J. Syst. Evol. Microbiol.">
        <title>Complete genome sequence of Corynebacterium casei LMG S-19264T (=DSM 44701T), isolated from a smear-ripened cheese.</title>
        <authorList>
            <consortium name="US DOE Joint Genome Institute (JGI-PGF)"/>
            <person name="Walter F."/>
            <person name="Albersmeier A."/>
            <person name="Kalinowski J."/>
            <person name="Ruckert C."/>
        </authorList>
    </citation>
    <scope>NUCLEOTIDE SEQUENCE</scope>
    <source>
        <strain evidence="2">KCTC 12368</strain>
    </source>
</reference>
<keyword evidence="3" id="KW-1185">Reference proteome</keyword>
<dbReference type="RefSeq" id="WP_018474493.1">
    <property type="nucleotide sequence ID" value="NZ_BMWX01000001.1"/>
</dbReference>
<evidence type="ECO:0000313" key="2">
    <source>
        <dbReference type="EMBL" id="GGZ14318.1"/>
    </source>
</evidence>
<accession>A0A918UJG0</accession>
<dbReference type="PANTHER" id="PTHR13847:SF281">
    <property type="entry name" value="FAD DEPENDENT OXIDOREDUCTASE DOMAIN-CONTAINING PROTEIN"/>
    <property type="match status" value="1"/>
</dbReference>
<dbReference type="InterPro" id="IPR006076">
    <property type="entry name" value="FAD-dep_OxRdtase"/>
</dbReference>
<gene>
    <name evidence="2" type="ORF">GCM10007049_02720</name>
</gene>
<dbReference type="Gene3D" id="3.50.50.60">
    <property type="entry name" value="FAD/NAD(P)-binding domain"/>
    <property type="match status" value="1"/>
</dbReference>
<dbReference type="GO" id="GO:0005737">
    <property type="term" value="C:cytoplasm"/>
    <property type="evidence" value="ECO:0007669"/>
    <property type="project" value="TreeGrafter"/>
</dbReference>
<dbReference type="Pfam" id="PF01266">
    <property type="entry name" value="DAO"/>
    <property type="match status" value="1"/>
</dbReference>
<dbReference type="Gene3D" id="3.30.9.10">
    <property type="entry name" value="D-Amino Acid Oxidase, subunit A, domain 2"/>
    <property type="match status" value="1"/>
</dbReference>
<dbReference type="Proteomes" id="UP000619457">
    <property type="component" value="Unassembled WGS sequence"/>
</dbReference>
<evidence type="ECO:0000313" key="3">
    <source>
        <dbReference type="Proteomes" id="UP000619457"/>
    </source>
</evidence>
<dbReference type="PANTHER" id="PTHR13847">
    <property type="entry name" value="SARCOSINE DEHYDROGENASE-RELATED"/>
    <property type="match status" value="1"/>
</dbReference>
<dbReference type="EMBL" id="BMWX01000001">
    <property type="protein sequence ID" value="GGZ14318.1"/>
    <property type="molecule type" value="Genomic_DNA"/>
</dbReference>
<dbReference type="AlphaFoldDB" id="A0A918UJG0"/>
<dbReference type="SUPFAM" id="SSF51905">
    <property type="entry name" value="FAD/NAD(P)-binding domain"/>
    <property type="match status" value="1"/>
</dbReference>
<name>A0A918UJG0_9BACT</name>
<reference evidence="2" key="2">
    <citation type="submission" date="2020-09" db="EMBL/GenBank/DDBJ databases">
        <authorList>
            <person name="Sun Q."/>
            <person name="Kim S."/>
        </authorList>
    </citation>
    <scope>NUCLEOTIDE SEQUENCE</scope>
    <source>
        <strain evidence="2">KCTC 12368</strain>
    </source>
</reference>
<dbReference type="InterPro" id="IPR036188">
    <property type="entry name" value="FAD/NAD-bd_sf"/>
</dbReference>
<organism evidence="2 3">
    <name type="scientific">Echinicola pacifica</name>
    <dbReference type="NCBI Taxonomy" id="346377"/>
    <lineage>
        <taxon>Bacteria</taxon>
        <taxon>Pseudomonadati</taxon>
        <taxon>Bacteroidota</taxon>
        <taxon>Cytophagia</taxon>
        <taxon>Cytophagales</taxon>
        <taxon>Cyclobacteriaceae</taxon>
        <taxon>Echinicola</taxon>
    </lineage>
</organism>
<comment type="caution">
    <text evidence="2">The sequence shown here is derived from an EMBL/GenBank/DDBJ whole genome shotgun (WGS) entry which is preliminary data.</text>
</comment>
<proteinExistence type="predicted"/>
<feature type="domain" description="FAD dependent oxidoreductase" evidence="1">
    <location>
        <begin position="14"/>
        <end position="368"/>
    </location>
</feature>